<comment type="pathway">
    <text evidence="4">Purine metabolism.</text>
</comment>
<dbReference type="EMBL" id="JABZEC010000005">
    <property type="protein sequence ID" value="NVY96710.1"/>
    <property type="molecule type" value="Genomic_DNA"/>
</dbReference>
<dbReference type="InterPro" id="IPR011761">
    <property type="entry name" value="ATP-grasp"/>
</dbReference>
<feature type="domain" description="ATP-grasp" evidence="6">
    <location>
        <begin position="109"/>
        <end position="293"/>
    </location>
</feature>
<gene>
    <name evidence="7" type="ORF">HU830_06010</name>
</gene>
<dbReference type="PANTHER" id="PTHR11609:SF5">
    <property type="entry name" value="PHOSPHORIBOSYLAMINOIMIDAZOLE CARBOXYLASE"/>
    <property type="match status" value="1"/>
</dbReference>
<keyword evidence="8" id="KW-1185">Reference proteome</keyword>
<name>A0A850R2Y0_9LACO</name>
<reference evidence="7 8" key="1">
    <citation type="submission" date="2020-06" db="EMBL/GenBank/DDBJ databases">
        <authorList>
            <person name="Kang J."/>
        </authorList>
    </citation>
    <scope>NUCLEOTIDE SEQUENCE [LARGE SCALE GENOMIC DNA]</scope>
    <source>
        <strain evidence="7 8">DCY120</strain>
    </source>
</reference>
<dbReference type="Gene3D" id="3.30.1490.20">
    <property type="entry name" value="ATP-grasp fold, A domain"/>
    <property type="match status" value="1"/>
</dbReference>
<protein>
    <submittedName>
        <fullName evidence="7">ATP-grasp domain-containing protein</fullName>
    </submittedName>
</protein>
<dbReference type="Gene3D" id="3.30.470.20">
    <property type="entry name" value="ATP-grasp fold, B domain"/>
    <property type="match status" value="1"/>
</dbReference>
<proteinExistence type="predicted"/>
<dbReference type="RefSeq" id="WP_176942876.1">
    <property type="nucleotide sequence ID" value="NZ_JABZEC010000005.1"/>
</dbReference>
<evidence type="ECO:0000256" key="5">
    <source>
        <dbReference type="PROSITE-ProRule" id="PRU00409"/>
    </source>
</evidence>
<evidence type="ECO:0000313" key="7">
    <source>
        <dbReference type="EMBL" id="NVY96710.1"/>
    </source>
</evidence>
<dbReference type="AlphaFoldDB" id="A0A850R2Y0"/>
<dbReference type="InterPro" id="IPR013815">
    <property type="entry name" value="ATP_grasp_subdomain_1"/>
</dbReference>
<dbReference type="GO" id="GO:0005829">
    <property type="term" value="C:cytosol"/>
    <property type="evidence" value="ECO:0007669"/>
    <property type="project" value="TreeGrafter"/>
</dbReference>
<dbReference type="GO" id="GO:0046872">
    <property type="term" value="F:metal ion binding"/>
    <property type="evidence" value="ECO:0007669"/>
    <property type="project" value="InterPro"/>
</dbReference>
<comment type="caution">
    <text evidence="7">The sequence shown here is derived from an EMBL/GenBank/DDBJ whole genome shotgun (WGS) entry which is preliminary data.</text>
</comment>
<evidence type="ECO:0000256" key="4">
    <source>
        <dbReference type="ARBA" id="ARBA00025704"/>
    </source>
</evidence>
<dbReference type="Gene3D" id="3.40.50.20">
    <property type="match status" value="1"/>
</dbReference>
<dbReference type="PANTHER" id="PTHR11609">
    <property type="entry name" value="PURINE BIOSYNTHESIS PROTEIN 6/7, PUR6/7"/>
    <property type="match status" value="1"/>
</dbReference>
<evidence type="ECO:0000256" key="2">
    <source>
        <dbReference type="ARBA" id="ARBA00022755"/>
    </source>
</evidence>
<dbReference type="GO" id="GO:0006164">
    <property type="term" value="P:purine nucleotide biosynthetic process"/>
    <property type="evidence" value="ECO:0007669"/>
    <property type="project" value="UniProtKB-KW"/>
</dbReference>
<evidence type="ECO:0000256" key="1">
    <source>
        <dbReference type="ARBA" id="ARBA00022741"/>
    </source>
</evidence>
<evidence type="ECO:0000256" key="3">
    <source>
        <dbReference type="ARBA" id="ARBA00022840"/>
    </source>
</evidence>
<dbReference type="GO" id="GO:0005524">
    <property type="term" value="F:ATP binding"/>
    <property type="evidence" value="ECO:0007669"/>
    <property type="project" value="UniProtKB-UniRule"/>
</dbReference>
<dbReference type="Pfam" id="PF02222">
    <property type="entry name" value="ATP-grasp"/>
    <property type="match status" value="1"/>
</dbReference>
<evidence type="ECO:0000313" key="8">
    <source>
        <dbReference type="Proteomes" id="UP000563523"/>
    </source>
</evidence>
<dbReference type="SUPFAM" id="SSF56059">
    <property type="entry name" value="Glutathione synthetase ATP-binding domain-like"/>
    <property type="match status" value="1"/>
</dbReference>
<keyword evidence="3 5" id="KW-0067">ATP-binding</keyword>
<keyword evidence="2" id="KW-0658">Purine biosynthesis</keyword>
<dbReference type="PROSITE" id="PS50975">
    <property type="entry name" value="ATP_GRASP"/>
    <property type="match status" value="1"/>
</dbReference>
<evidence type="ECO:0000259" key="6">
    <source>
        <dbReference type="PROSITE" id="PS50975"/>
    </source>
</evidence>
<organism evidence="7 8">
    <name type="scientific">Bombilactobacillus apium</name>
    <dbReference type="NCBI Taxonomy" id="2675299"/>
    <lineage>
        <taxon>Bacteria</taxon>
        <taxon>Bacillati</taxon>
        <taxon>Bacillota</taxon>
        <taxon>Bacilli</taxon>
        <taxon>Lactobacillales</taxon>
        <taxon>Lactobacillaceae</taxon>
        <taxon>Bombilactobacillus</taxon>
    </lineage>
</organism>
<dbReference type="InterPro" id="IPR003135">
    <property type="entry name" value="ATP-grasp_carboxylate-amine"/>
</dbReference>
<dbReference type="Proteomes" id="UP000563523">
    <property type="component" value="Unassembled WGS sequence"/>
</dbReference>
<keyword evidence="1 5" id="KW-0547">Nucleotide-binding</keyword>
<dbReference type="Pfam" id="PF22660">
    <property type="entry name" value="RS_preATP-grasp-like"/>
    <property type="match status" value="1"/>
</dbReference>
<accession>A0A850R2Y0</accession>
<sequence>MELLRPTMTVGILGAAASRARLEEQALRMGLRVLVLQTQAITTRSSSVQVIRGDYQDPQVLQDFFDRCDLVVYNDSQLDLNVVSAITGAEKLVQGTEILDLVQDRYLEKCFLNDQKLNIGPFAVVVDEADLQKTVEEIGYPCILKPIQKDLSTNAEVVFHHEAELQAYQVPHGTFILEPFFEIQTEQVVFVSKDRSGAVQVYPFIQIQKASAQNLSATVQQTGTASLTAEIYDVAQTVAQNLNYQGLLAVNLCLTTTDLLYVEHLSLGTDFWGSIYQPTTGFSQEELFWRSVAGWPIPPVELQTNGSNLLVRPDQLDLATDLIQQNPTWHLNLNALVPQPYCGVITALDADFEQLQAAVAPTKSWEI</sequence>
<dbReference type="InterPro" id="IPR054350">
    <property type="entry name" value="PurT/PurK_preATP-grasp"/>
</dbReference>